<keyword evidence="1" id="KW-0472">Membrane</keyword>
<feature type="transmembrane region" description="Helical" evidence="1">
    <location>
        <begin position="77"/>
        <end position="100"/>
    </location>
</feature>
<keyword evidence="1" id="KW-1133">Transmembrane helix</keyword>
<dbReference type="Proteomes" id="UP000184518">
    <property type="component" value="Unassembled WGS sequence"/>
</dbReference>
<name>A0A1M4T4V7_9FLAO</name>
<gene>
    <name evidence="2" type="ORF">SAMN05443633_101154</name>
</gene>
<evidence type="ECO:0000256" key="1">
    <source>
        <dbReference type="SAM" id="Phobius"/>
    </source>
</evidence>
<dbReference type="RefSeq" id="WP_072952718.1">
    <property type="nucleotide sequence ID" value="NZ_JBHSOO010000001.1"/>
</dbReference>
<proteinExistence type="predicted"/>
<feature type="transmembrane region" description="Helical" evidence="1">
    <location>
        <begin position="47"/>
        <end position="65"/>
    </location>
</feature>
<keyword evidence="1" id="KW-0812">Transmembrane</keyword>
<protein>
    <submittedName>
        <fullName evidence="2">Uncharacterized protein</fullName>
    </submittedName>
</protein>
<evidence type="ECO:0000313" key="2">
    <source>
        <dbReference type="EMBL" id="SHE39431.1"/>
    </source>
</evidence>
<dbReference type="EMBL" id="FQUT01000001">
    <property type="protein sequence ID" value="SHE39431.1"/>
    <property type="molecule type" value="Genomic_DNA"/>
</dbReference>
<organism evidence="2 3">
    <name type="scientific">Chryseobacterium arachidis</name>
    <dbReference type="NCBI Taxonomy" id="1416778"/>
    <lineage>
        <taxon>Bacteria</taxon>
        <taxon>Pseudomonadati</taxon>
        <taxon>Bacteroidota</taxon>
        <taxon>Flavobacteriia</taxon>
        <taxon>Flavobacteriales</taxon>
        <taxon>Weeksellaceae</taxon>
        <taxon>Chryseobacterium group</taxon>
        <taxon>Chryseobacterium</taxon>
    </lineage>
</organism>
<dbReference type="STRING" id="1416778.SAMN05443633_101154"/>
<dbReference type="AlphaFoldDB" id="A0A1M4T4V7"/>
<evidence type="ECO:0000313" key="3">
    <source>
        <dbReference type="Proteomes" id="UP000184518"/>
    </source>
</evidence>
<keyword evidence="3" id="KW-1185">Reference proteome</keyword>
<accession>A0A1M4T4V7</accession>
<sequence>MISKKLLTINIVVLILLIVAHTLGNYLILYPMRFDFWEVVKESKPQYLLFALAFFALISWLISHLRIKKISPKNRFLLVFTVLCGVLFLYISYYDITIFFKTKNNSY</sequence>
<feature type="transmembrane region" description="Helical" evidence="1">
    <location>
        <begin position="7"/>
        <end position="27"/>
    </location>
</feature>
<reference evidence="3" key="1">
    <citation type="submission" date="2016-11" db="EMBL/GenBank/DDBJ databases">
        <authorList>
            <person name="Varghese N."/>
            <person name="Submissions S."/>
        </authorList>
    </citation>
    <scope>NUCLEOTIDE SEQUENCE [LARGE SCALE GENOMIC DNA]</scope>
    <source>
        <strain evidence="3">DSM 27619</strain>
    </source>
</reference>